<name>A0A974XY40_9GAMM</name>
<dbReference type="Proteomes" id="UP000639274">
    <property type="component" value="Chromosome"/>
</dbReference>
<dbReference type="Pfam" id="PF14025">
    <property type="entry name" value="DUF4241"/>
    <property type="match status" value="1"/>
</dbReference>
<evidence type="ECO:0000313" key="2">
    <source>
        <dbReference type="Proteomes" id="UP000639274"/>
    </source>
</evidence>
<protein>
    <submittedName>
        <fullName evidence="1">DUF4241 domain-containing protein</fullName>
    </submittedName>
</protein>
<dbReference type="RefSeq" id="WP_200611420.1">
    <property type="nucleotide sequence ID" value="NZ_CP071518.1"/>
</dbReference>
<gene>
    <name evidence="1" type="ORF">I8J32_009575</name>
</gene>
<dbReference type="KEGG" id="lsf:I8J32_009575"/>
<organism evidence="1 2">
    <name type="scientific">Agrilutibacter solisilvae</name>
    <dbReference type="NCBI Taxonomy" id="2763317"/>
    <lineage>
        <taxon>Bacteria</taxon>
        <taxon>Pseudomonadati</taxon>
        <taxon>Pseudomonadota</taxon>
        <taxon>Gammaproteobacteria</taxon>
        <taxon>Lysobacterales</taxon>
        <taxon>Lysobacteraceae</taxon>
        <taxon>Agrilutibacter</taxon>
    </lineage>
</organism>
<dbReference type="EMBL" id="CP071518">
    <property type="protein sequence ID" value="QSX77058.1"/>
    <property type="molecule type" value="Genomic_DNA"/>
</dbReference>
<dbReference type="AlphaFoldDB" id="A0A974XY40"/>
<evidence type="ECO:0000313" key="1">
    <source>
        <dbReference type="EMBL" id="QSX77058.1"/>
    </source>
</evidence>
<reference evidence="1 2" key="1">
    <citation type="submission" date="2021-03" db="EMBL/GenBank/DDBJ databases">
        <title>Lysobacter sp. nov. isolated from soil of gangwondo yeongwol, south Korea.</title>
        <authorList>
            <person name="Kim K.R."/>
            <person name="Kim K.H."/>
            <person name="Jeon C.O."/>
        </authorList>
    </citation>
    <scope>NUCLEOTIDE SEQUENCE [LARGE SCALE GENOMIC DNA]</scope>
    <source>
        <strain evidence="1 2">R19</strain>
    </source>
</reference>
<dbReference type="InterPro" id="IPR025335">
    <property type="entry name" value="DUF4241"/>
</dbReference>
<proteinExistence type="predicted"/>
<keyword evidence="2" id="KW-1185">Reference proteome</keyword>
<accession>A0A974XY40</accession>
<sequence length="363" mass="38115">MAYLDTGNLLCTLLDDATLQRRELARRRAGVLRLTSGRVVACDPFVNHDRAPFAGPAVAPGAYPVDVIAHRDMPVLAALWLRDPAGIDAATLQWSPALLPGQDAGTLADDRFFGYPVDAGTGCFMDADAAEAIAQRLAQEEDPHADYYNHVVAGEMRGQTLDHYPMGDGSAHNVVMFLSGYGDGSYPSFWGLSADGSPVLLVTDFLAIEGGDGRDAETIRYDAYVDGLTPEHADALAKLHAAVVADDVDALRSLIADGPAAANDVIPGVGGTAIFEAIRLDRPQALEILLAGGGLPPVPAVALGGISGYADYARRLKKPRSAALMGIIEAARTAPPGPTKEAAAGETRAAGLLSRLGRWLGRR</sequence>